<dbReference type="Gene3D" id="1.10.630.10">
    <property type="entry name" value="Cytochrome P450"/>
    <property type="match status" value="1"/>
</dbReference>
<dbReference type="FunFam" id="1.10.630.10:FF:000126">
    <property type="entry name" value="Predicted protein"/>
    <property type="match status" value="1"/>
</dbReference>
<comment type="caution">
    <text evidence="10">The sequence shown here is derived from an EMBL/GenBank/DDBJ whole genome shotgun (WGS) entry which is preliminary data.</text>
</comment>
<keyword evidence="6 8" id="KW-0408">Iron</keyword>
<keyword evidence="4 8" id="KW-0479">Metal-binding</keyword>
<dbReference type="InterPro" id="IPR002401">
    <property type="entry name" value="Cyt_P450_E_grp-I"/>
</dbReference>
<keyword evidence="7" id="KW-0503">Monooxygenase</keyword>
<dbReference type="GO" id="GO:0020037">
    <property type="term" value="F:heme binding"/>
    <property type="evidence" value="ECO:0007669"/>
    <property type="project" value="InterPro"/>
</dbReference>
<evidence type="ECO:0000256" key="6">
    <source>
        <dbReference type="ARBA" id="ARBA00023004"/>
    </source>
</evidence>
<organism evidence="10 11">
    <name type="scientific">Mikania micrantha</name>
    <name type="common">bitter vine</name>
    <dbReference type="NCBI Taxonomy" id="192012"/>
    <lineage>
        <taxon>Eukaryota</taxon>
        <taxon>Viridiplantae</taxon>
        <taxon>Streptophyta</taxon>
        <taxon>Embryophyta</taxon>
        <taxon>Tracheophyta</taxon>
        <taxon>Spermatophyta</taxon>
        <taxon>Magnoliopsida</taxon>
        <taxon>eudicotyledons</taxon>
        <taxon>Gunneridae</taxon>
        <taxon>Pentapetalae</taxon>
        <taxon>asterids</taxon>
        <taxon>campanulids</taxon>
        <taxon>Asterales</taxon>
        <taxon>Asteraceae</taxon>
        <taxon>Asteroideae</taxon>
        <taxon>Heliantheae alliance</taxon>
        <taxon>Eupatorieae</taxon>
        <taxon>Mikania</taxon>
    </lineage>
</organism>
<dbReference type="GO" id="GO:0004497">
    <property type="term" value="F:monooxygenase activity"/>
    <property type="evidence" value="ECO:0007669"/>
    <property type="project" value="UniProtKB-KW"/>
</dbReference>
<keyword evidence="5" id="KW-0560">Oxidoreductase</keyword>
<comment type="cofactor">
    <cofactor evidence="1 8">
        <name>heme</name>
        <dbReference type="ChEBI" id="CHEBI:30413"/>
    </cofactor>
</comment>
<dbReference type="Pfam" id="PF13966">
    <property type="entry name" value="zf-RVT"/>
    <property type="match status" value="1"/>
</dbReference>
<evidence type="ECO:0000256" key="1">
    <source>
        <dbReference type="ARBA" id="ARBA00001971"/>
    </source>
</evidence>
<keyword evidence="11" id="KW-1185">Reference proteome</keyword>
<dbReference type="InterPro" id="IPR036396">
    <property type="entry name" value="Cyt_P450_sf"/>
</dbReference>
<dbReference type="PANTHER" id="PTHR47951:SF3">
    <property type="entry name" value="CYTOCHROME P450, FAMILY 706, SUBFAMILY A, POLYPEPTIDE 4"/>
    <property type="match status" value="1"/>
</dbReference>
<keyword evidence="3 8" id="KW-0349">Heme</keyword>
<dbReference type="InterPro" id="IPR017972">
    <property type="entry name" value="Cyt_P450_CS"/>
</dbReference>
<dbReference type="Pfam" id="PF00067">
    <property type="entry name" value="p450"/>
    <property type="match status" value="1"/>
</dbReference>
<evidence type="ECO:0000256" key="8">
    <source>
        <dbReference type="PIRSR" id="PIRSR602401-1"/>
    </source>
</evidence>
<proteinExistence type="inferred from homology"/>
<dbReference type="OrthoDB" id="2789670at2759"/>
<dbReference type="EMBL" id="SZYD01000015">
    <property type="protein sequence ID" value="KAD3641236.1"/>
    <property type="molecule type" value="Genomic_DNA"/>
</dbReference>
<evidence type="ECO:0000259" key="9">
    <source>
        <dbReference type="Pfam" id="PF13966"/>
    </source>
</evidence>
<dbReference type="CDD" id="cd11073">
    <property type="entry name" value="CYP76-like"/>
    <property type="match status" value="1"/>
</dbReference>
<name>A0A5N6MME3_9ASTR</name>
<accession>A0A5N6MME3</accession>
<feature type="domain" description="Reverse transcriptase zinc-binding" evidence="9">
    <location>
        <begin position="213"/>
        <end position="298"/>
    </location>
</feature>
<evidence type="ECO:0000313" key="10">
    <source>
        <dbReference type="EMBL" id="KAD3641236.1"/>
    </source>
</evidence>
<dbReference type="PANTHER" id="PTHR47951">
    <property type="entry name" value="OS08G0547900 PROTEIN"/>
    <property type="match status" value="1"/>
</dbReference>
<dbReference type="SUPFAM" id="SSF48264">
    <property type="entry name" value="Cytochrome P450"/>
    <property type="match status" value="1"/>
</dbReference>
<dbReference type="InterPro" id="IPR001128">
    <property type="entry name" value="Cyt_P450"/>
</dbReference>
<protein>
    <recommendedName>
        <fullName evidence="9">Reverse transcriptase zinc-binding domain-containing protein</fullName>
    </recommendedName>
</protein>
<reference evidence="10 11" key="1">
    <citation type="submission" date="2019-05" db="EMBL/GenBank/DDBJ databases">
        <title>Mikania micrantha, genome provides insights into the molecular mechanism of rapid growth.</title>
        <authorList>
            <person name="Liu B."/>
        </authorList>
    </citation>
    <scope>NUCLEOTIDE SEQUENCE [LARGE SCALE GENOMIC DNA]</scope>
    <source>
        <strain evidence="10">NLD-2019</strain>
        <tissue evidence="10">Leaf</tissue>
    </source>
</reference>
<dbReference type="AlphaFoldDB" id="A0A5N6MME3"/>
<evidence type="ECO:0000256" key="3">
    <source>
        <dbReference type="ARBA" id="ARBA00022617"/>
    </source>
</evidence>
<dbReference type="PRINTS" id="PR00385">
    <property type="entry name" value="P450"/>
</dbReference>
<evidence type="ECO:0000256" key="2">
    <source>
        <dbReference type="ARBA" id="ARBA00010617"/>
    </source>
</evidence>
<dbReference type="Proteomes" id="UP000326396">
    <property type="component" value="Linkage Group LG5"/>
</dbReference>
<sequence>MEMRRRWRNGRETRRREGKGQVMMAKWVILVSDYAPISNVSWHLQYLHIVANKKKESLYFLLALKVDIKKWVKEKTEKDNREFNTLEKEILMVDTKAESTPLTVTELDKEELGKVSYGGTWAAIVKIGKELQNEGKNIGQFLRRQVGNGNKTLFWKQPWFGQLSFKQLFPNLFALERHKNCKVSQRIIQESGARLWFNWEWKRIWRGDATGEFSTKSCRDWINDHRWRSNSDNTLWTNWIPAKVNCFVWRVSLNRVPVKVNLLARGVVISSSGCPVCSIDDEDVDHLFFQCRVAQELWRRISWWASIDFTCHGSILGILRDLTNDNAGGWRKKVQAFTWLTYRGKKITTIWDNWIVNPWADSWSQYWSETLNINSEFTTTVLVIISLITISWIIWILTSKGHHPPLPPGPRALPLVGNLLSLDPELHSYFATVAKTYGPISRLWLGKKLGIIVTSPELTREVLKLNDITFANRDVPVAGKEATYGGNDIVWTPYGDQWRMLRKICVREMLSNQVLDSVYSLRRKEVRNTVNYLYNHAGSPVNVGEQMFLTVLNVITGMMWGGTVKSEDRERLGAEFRLVVAEMTGYLGMPNLSDFYPGLAPFDLQGVKKNMKVLAKRFDVIFESMIDQRRKMAGDSENNDFLQFLLQLKDAGDSNPPFDIIHLKSLLMDMVVGGTDTTSNSIEFALAEMMNQPEILKRAQHELEMVVGKDNIVEESHINKLPYLHAIMKETLRLHPALPLLVPHCPSNSCVIGGYTVPKGARVFVNAWAIHRDPATWENPLEFRPERFLDAKWDYTGNFRYFPFGSGRRICAGTAMGERMFMFLLGSIIQSFNWELGPGIKHDLSEKFGIVLKKKVALMAIPTPRLSNPKLYE</sequence>
<gene>
    <name evidence="10" type="ORF">E3N88_30460</name>
</gene>
<feature type="binding site" description="axial binding residue" evidence="8">
    <location>
        <position position="811"/>
    </location>
    <ligand>
        <name>heme</name>
        <dbReference type="ChEBI" id="CHEBI:30413"/>
    </ligand>
    <ligandPart>
        <name>Fe</name>
        <dbReference type="ChEBI" id="CHEBI:18248"/>
    </ligandPart>
</feature>
<evidence type="ECO:0000256" key="4">
    <source>
        <dbReference type="ARBA" id="ARBA00022723"/>
    </source>
</evidence>
<dbReference type="PRINTS" id="PR00463">
    <property type="entry name" value="EP450I"/>
</dbReference>
<evidence type="ECO:0000256" key="7">
    <source>
        <dbReference type="ARBA" id="ARBA00023033"/>
    </source>
</evidence>
<dbReference type="GO" id="GO:0005506">
    <property type="term" value="F:iron ion binding"/>
    <property type="evidence" value="ECO:0007669"/>
    <property type="project" value="InterPro"/>
</dbReference>
<dbReference type="InterPro" id="IPR026960">
    <property type="entry name" value="RVT-Znf"/>
</dbReference>
<evidence type="ECO:0000313" key="11">
    <source>
        <dbReference type="Proteomes" id="UP000326396"/>
    </source>
</evidence>
<dbReference type="GO" id="GO:0016705">
    <property type="term" value="F:oxidoreductase activity, acting on paired donors, with incorporation or reduction of molecular oxygen"/>
    <property type="evidence" value="ECO:0007669"/>
    <property type="project" value="InterPro"/>
</dbReference>
<dbReference type="PROSITE" id="PS00086">
    <property type="entry name" value="CYTOCHROME_P450"/>
    <property type="match status" value="1"/>
</dbReference>
<comment type="similarity">
    <text evidence="2">Belongs to the cytochrome P450 family.</text>
</comment>
<evidence type="ECO:0000256" key="5">
    <source>
        <dbReference type="ARBA" id="ARBA00023002"/>
    </source>
</evidence>